<name>A0A073IX00_9RHOB</name>
<dbReference type="InterPro" id="IPR007712">
    <property type="entry name" value="RelE/ParE_toxin"/>
</dbReference>
<organism evidence="3 4">
    <name type="scientific">Pseudosulfitobacter pseudonitzschiae</name>
    <dbReference type="NCBI Taxonomy" id="1402135"/>
    <lineage>
        <taxon>Bacteria</taxon>
        <taxon>Pseudomonadati</taxon>
        <taxon>Pseudomonadota</taxon>
        <taxon>Alphaproteobacteria</taxon>
        <taxon>Rhodobacterales</taxon>
        <taxon>Roseobacteraceae</taxon>
        <taxon>Pseudosulfitobacter</taxon>
    </lineage>
</organism>
<evidence type="ECO:0000256" key="2">
    <source>
        <dbReference type="ARBA" id="ARBA00022649"/>
    </source>
</evidence>
<dbReference type="PANTHER" id="PTHR33755">
    <property type="entry name" value="TOXIN PARE1-RELATED"/>
    <property type="match status" value="1"/>
</dbReference>
<reference evidence="3 4" key="1">
    <citation type="submission" date="2014-01" db="EMBL/GenBank/DDBJ databases">
        <title>Sulfitobacter sp. H3 (MCCC 1A00686) Genome Sequencing.</title>
        <authorList>
            <person name="Lai Q."/>
            <person name="Hong Z."/>
        </authorList>
    </citation>
    <scope>NUCLEOTIDE SEQUENCE [LARGE SCALE GENOMIC DNA]</scope>
    <source>
        <strain evidence="3 4">H3</strain>
    </source>
</reference>
<comment type="similarity">
    <text evidence="1">Belongs to the RelE toxin family.</text>
</comment>
<accession>A0A073IX00</accession>
<dbReference type="Gene3D" id="3.30.2310.20">
    <property type="entry name" value="RelE-like"/>
    <property type="match status" value="1"/>
</dbReference>
<keyword evidence="2" id="KW-1277">Toxin-antitoxin system</keyword>
<dbReference type="GeneID" id="68872851"/>
<dbReference type="NCBIfam" id="TIGR02385">
    <property type="entry name" value="RelE_StbE"/>
    <property type="match status" value="1"/>
</dbReference>
<dbReference type="Pfam" id="PF05016">
    <property type="entry name" value="ParE_toxin"/>
    <property type="match status" value="1"/>
</dbReference>
<evidence type="ECO:0000256" key="1">
    <source>
        <dbReference type="ARBA" id="ARBA00006226"/>
    </source>
</evidence>
<dbReference type="EMBL" id="JAMD01000015">
    <property type="protein sequence ID" value="KEJ94299.1"/>
    <property type="molecule type" value="Genomic_DNA"/>
</dbReference>
<dbReference type="RefSeq" id="WP_037930052.1">
    <property type="nucleotide sequence ID" value="NZ_CP054608.1"/>
</dbReference>
<evidence type="ECO:0000313" key="3">
    <source>
        <dbReference type="EMBL" id="KEJ94299.1"/>
    </source>
</evidence>
<evidence type="ECO:0000313" key="4">
    <source>
        <dbReference type="Proteomes" id="UP000027746"/>
    </source>
</evidence>
<protein>
    <submittedName>
        <fullName evidence="3">Addiction module antitoxin</fullName>
    </submittedName>
</protein>
<proteinExistence type="inferred from homology"/>
<dbReference type="Proteomes" id="UP000027746">
    <property type="component" value="Unassembled WGS sequence"/>
</dbReference>
<keyword evidence="4" id="KW-1185">Reference proteome</keyword>
<dbReference type="OrthoDB" id="595470at2"/>
<dbReference type="AlphaFoldDB" id="A0A073IX00"/>
<comment type="caution">
    <text evidence="3">The sequence shown here is derived from an EMBL/GenBank/DDBJ whole genome shotgun (WGS) entry which is preliminary data.</text>
</comment>
<dbReference type="InterPro" id="IPR035093">
    <property type="entry name" value="RelE/ParE_toxin_dom_sf"/>
</dbReference>
<dbReference type="InterPro" id="IPR051803">
    <property type="entry name" value="TA_system_RelE-like_toxin"/>
</dbReference>
<sequence length="91" mass="10113">MPDLEWKALAVADLMAIVDYISDDNPDAAISLMDDIQDKVLGLLTHPKSGRPGRVNDTRELVIRPKYIVVYAENTAAVTVLRVLHAAQMWP</sequence>
<gene>
    <name evidence="3" type="ORF">SUH3_07230</name>
</gene>